<name>A0A660S5B1_UNCT6</name>
<evidence type="ECO:0000313" key="4">
    <source>
        <dbReference type="Proteomes" id="UP000282321"/>
    </source>
</evidence>
<feature type="domain" description="Secretion system C-terminal sorting" evidence="2">
    <location>
        <begin position="543"/>
        <end position="606"/>
    </location>
</feature>
<sequence>MKKILFFVLFIVFTNCLVFASDTLKYDNGIVDYSYSSGVYYWGVLFGNNRLFLPETALVNITDAYADICSLKIYSDSNFTPLTQLYSATFIDQEGWNKIPVLNNDTMSSDFWIIFYIPTSDSGPKMASDDDGGTGHSYYSINGSNWSQFSSADFLIRCIGEYEPCPHDISALRFISPDTSQLYNNNHITPAVYIANIGTNNESFYAYLTVYKRVNKVYAESVFVNDFQTGDSLDVVFPPIDLVNGELYRWIFSVEADSDDYKENDTIAFNTTTCPVGEEKRAVFMELFDASGCTFCPPSAYAMDSMAAKYTRDSLVLLQYQVNDVQGDEFSQYGLDKLNNIYDQQGTPYMWFDSDTNLLGTTDVNLNFARFDSVFCMRKEIPSPVKIEFLDGSIAADSGHFDVQISVTGDISKYYDFSTMTHHLTLEYSVYENNIYDPWPNGDSTHNHIVRIANDIDLSAISYGDVENLEINFPVGETGGRPWDNYTGDYNNVGFAVAVYNKCAVNDSLPLEVLQARDASSYDGIKVPKREGKTEDIEFNIYKNILKIKSESNSIEVDFYDISGKRVFHLGRLNGKEIDLTSIIRSDGVYFVKVEGKRKSIIKKIILIK</sequence>
<dbReference type="NCBIfam" id="TIGR04183">
    <property type="entry name" value="Por_Secre_tail"/>
    <property type="match status" value="1"/>
</dbReference>
<gene>
    <name evidence="3" type="ORF">DRP44_07550</name>
</gene>
<reference evidence="3 4" key="1">
    <citation type="submission" date="2018-06" db="EMBL/GenBank/DDBJ databases">
        <title>Extensive metabolic versatility and redundancy in microbially diverse, dynamic hydrothermal sediments.</title>
        <authorList>
            <person name="Dombrowski N."/>
            <person name="Teske A."/>
            <person name="Baker B.J."/>
        </authorList>
    </citation>
    <scope>NUCLEOTIDE SEQUENCE [LARGE SCALE GENOMIC DNA]</scope>
    <source>
        <strain evidence="3">B35_G9</strain>
    </source>
</reference>
<accession>A0A660S5B1</accession>
<dbReference type="Pfam" id="PF18962">
    <property type="entry name" value="Por_Secre_tail"/>
    <property type="match status" value="1"/>
</dbReference>
<protein>
    <recommendedName>
        <fullName evidence="2">Secretion system C-terminal sorting domain-containing protein</fullName>
    </recommendedName>
</protein>
<keyword evidence="1" id="KW-0732">Signal</keyword>
<evidence type="ECO:0000256" key="1">
    <source>
        <dbReference type="SAM" id="SignalP"/>
    </source>
</evidence>
<dbReference type="InterPro" id="IPR026444">
    <property type="entry name" value="Secre_tail"/>
</dbReference>
<organism evidence="3 4">
    <name type="scientific">candidate division TA06 bacterium</name>
    <dbReference type="NCBI Taxonomy" id="2250710"/>
    <lineage>
        <taxon>Bacteria</taxon>
        <taxon>Bacteria division TA06</taxon>
    </lineage>
</organism>
<dbReference type="Proteomes" id="UP000282321">
    <property type="component" value="Unassembled WGS sequence"/>
</dbReference>
<proteinExistence type="predicted"/>
<feature type="signal peptide" evidence="1">
    <location>
        <begin position="1"/>
        <end position="20"/>
    </location>
</feature>
<comment type="caution">
    <text evidence="3">The sequence shown here is derived from an EMBL/GenBank/DDBJ whole genome shotgun (WGS) entry which is preliminary data.</text>
</comment>
<evidence type="ECO:0000313" key="3">
    <source>
        <dbReference type="EMBL" id="RKX64857.1"/>
    </source>
</evidence>
<dbReference type="AlphaFoldDB" id="A0A660S5B1"/>
<dbReference type="EMBL" id="QNBC01000127">
    <property type="protein sequence ID" value="RKX64857.1"/>
    <property type="molecule type" value="Genomic_DNA"/>
</dbReference>
<evidence type="ECO:0000259" key="2">
    <source>
        <dbReference type="Pfam" id="PF18962"/>
    </source>
</evidence>
<feature type="chain" id="PRO_5024788423" description="Secretion system C-terminal sorting domain-containing protein" evidence="1">
    <location>
        <begin position="21"/>
        <end position="609"/>
    </location>
</feature>